<organism evidence="9 10">
    <name type="scientific">Oldenlandia corymbosa var. corymbosa</name>
    <dbReference type="NCBI Taxonomy" id="529605"/>
    <lineage>
        <taxon>Eukaryota</taxon>
        <taxon>Viridiplantae</taxon>
        <taxon>Streptophyta</taxon>
        <taxon>Embryophyta</taxon>
        <taxon>Tracheophyta</taxon>
        <taxon>Spermatophyta</taxon>
        <taxon>Magnoliopsida</taxon>
        <taxon>eudicotyledons</taxon>
        <taxon>Gunneridae</taxon>
        <taxon>Pentapetalae</taxon>
        <taxon>asterids</taxon>
        <taxon>lamiids</taxon>
        <taxon>Gentianales</taxon>
        <taxon>Rubiaceae</taxon>
        <taxon>Rubioideae</taxon>
        <taxon>Spermacoceae</taxon>
        <taxon>Hedyotis-Oldenlandia complex</taxon>
        <taxon>Oldenlandia</taxon>
    </lineage>
</organism>
<dbReference type="Pfam" id="PF08585">
    <property type="entry name" value="RMI1_N_C"/>
    <property type="match status" value="1"/>
</dbReference>
<feature type="region of interest" description="Disordered" evidence="6">
    <location>
        <begin position="233"/>
        <end position="331"/>
    </location>
</feature>
<feature type="compositionally biased region" description="Polar residues" evidence="6">
    <location>
        <begin position="249"/>
        <end position="259"/>
    </location>
</feature>
<evidence type="ECO:0000313" key="10">
    <source>
        <dbReference type="Proteomes" id="UP001161247"/>
    </source>
</evidence>
<feature type="region of interest" description="Disordered" evidence="6">
    <location>
        <begin position="192"/>
        <end position="213"/>
    </location>
</feature>
<dbReference type="Proteomes" id="UP001161247">
    <property type="component" value="Chromosome 3"/>
</dbReference>
<dbReference type="GO" id="GO:0016020">
    <property type="term" value="C:membrane"/>
    <property type="evidence" value="ECO:0007669"/>
    <property type="project" value="UniProtKB-SubCell"/>
</dbReference>
<dbReference type="EMBL" id="OX459120">
    <property type="protein sequence ID" value="CAI9100258.1"/>
    <property type="molecule type" value="Genomic_DNA"/>
</dbReference>
<dbReference type="SMART" id="SM01161">
    <property type="entry name" value="DUF1767"/>
    <property type="match status" value="1"/>
</dbReference>
<feature type="transmembrane region" description="Helical" evidence="7">
    <location>
        <begin position="627"/>
        <end position="647"/>
    </location>
</feature>
<reference evidence="9" key="1">
    <citation type="submission" date="2023-03" db="EMBL/GenBank/DDBJ databases">
        <authorList>
            <person name="Julca I."/>
        </authorList>
    </citation>
    <scope>NUCLEOTIDE SEQUENCE</scope>
</reference>
<evidence type="ECO:0000256" key="4">
    <source>
        <dbReference type="ARBA" id="ARBA00022989"/>
    </source>
</evidence>
<evidence type="ECO:0000256" key="6">
    <source>
        <dbReference type="SAM" id="MobiDB-lite"/>
    </source>
</evidence>
<keyword evidence="10" id="KW-1185">Reference proteome</keyword>
<gene>
    <name evidence="9" type="ORF">OLC1_LOCUS10132</name>
</gene>
<dbReference type="Pfam" id="PF01940">
    <property type="entry name" value="DUF92"/>
    <property type="match status" value="1"/>
</dbReference>
<dbReference type="PANTHER" id="PTHR13353">
    <property type="entry name" value="TRANSMEMBRANE PROTEIN 19"/>
    <property type="match status" value="1"/>
</dbReference>
<keyword evidence="3 7" id="KW-0812">Transmembrane</keyword>
<evidence type="ECO:0000313" key="9">
    <source>
        <dbReference type="EMBL" id="CAI9100258.1"/>
    </source>
</evidence>
<protein>
    <submittedName>
        <fullName evidence="9">OLC1v1037215C1</fullName>
    </submittedName>
</protein>
<proteinExistence type="inferred from homology"/>
<feature type="compositionally biased region" description="Polar residues" evidence="6">
    <location>
        <begin position="307"/>
        <end position="316"/>
    </location>
</feature>
<evidence type="ECO:0000256" key="7">
    <source>
        <dbReference type="SAM" id="Phobius"/>
    </source>
</evidence>
<sequence>METSSSSSLNLPPAVTQSLLEALTSRGWCFKDVEQVRALIAAQFSSTGGKSCTVDSLESELLKMDLRSIGGKSLPEISQLRQTSHLPGPKVLQVSSAKDITKSNVDEISGNSSSKRLLKLKLTDGHSEITAIEFSHIPSLPDKVVRGTKVRLENKAMVRNGIVCLDAKVTRVLGGVVQTLYEEWQMDQKYSGFSRSSARPSDENAASGPPPFEKLQIGASLLRKSKPLVAEHSKLPADSSGTSGSSTSRQPIKPQSNITVDRKTSDIRPPENSAEERGVSVADARQKEVAESVPVQNQAAAQKLLQRMNQPNQGNQHFRGRRHGRREKEEDTAVLTLEEWERRKAAVGSSTSHSHANVNQDEVLARQLQEQFDLEDSHVQKGPHLSDAENIRMSMFSFERDNAGADGRTGFGAMLLVFFFTSSKLTKYGEEKKRKLDAEFKEGGQRNWIQVLANSGIASILVLVAWKLAGSQDKCLDTKESGLLVSVVGGIIGHYCCCNGDTWSSELGILSEDQPILITTLKPVRRGTNGGVTKAGILAAAAAGGVVGLAFVLLGYITTTCSFDAAIKQLLVIPLSALAGVLGSVIDSLLGATLQYSGFCSVRNKVVGKPGPTVKKISGLTILDNNAVNFVSVLLTSALTSIGFSYIF</sequence>
<keyword evidence="4 7" id="KW-1133">Transmembrane helix</keyword>
<evidence type="ECO:0000256" key="3">
    <source>
        <dbReference type="ARBA" id="ARBA00022692"/>
    </source>
</evidence>
<dbReference type="PANTHER" id="PTHR13353:SF14">
    <property type="entry name" value="PROTEIN PGR"/>
    <property type="match status" value="1"/>
</dbReference>
<dbReference type="InterPro" id="IPR002794">
    <property type="entry name" value="DUF92_TMEM19"/>
</dbReference>
<accession>A0AAV1D0B8</accession>
<dbReference type="AlphaFoldDB" id="A0AAV1D0B8"/>
<name>A0AAV1D0B8_OLDCO</name>
<comment type="subcellular location">
    <subcellularLocation>
        <location evidence="1">Membrane</location>
        <topology evidence="1">Multi-pass membrane protein</topology>
    </subcellularLocation>
</comment>
<feature type="domain" description="RecQ mediated genome instability protein 1 OB-fold" evidence="8">
    <location>
        <begin position="79"/>
        <end position="185"/>
    </location>
</feature>
<comment type="similarity">
    <text evidence="2">Belongs to the TMEM19 family.</text>
</comment>
<evidence type="ECO:0000256" key="2">
    <source>
        <dbReference type="ARBA" id="ARBA00009012"/>
    </source>
</evidence>
<feature type="compositionally biased region" description="Low complexity" evidence="6">
    <location>
        <begin position="239"/>
        <end position="248"/>
    </location>
</feature>
<evidence type="ECO:0000256" key="1">
    <source>
        <dbReference type="ARBA" id="ARBA00004141"/>
    </source>
</evidence>
<feature type="transmembrane region" description="Helical" evidence="7">
    <location>
        <begin position="447"/>
        <end position="466"/>
    </location>
</feature>
<keyword evidence="5 7" id="KW-0472">Membrane</keyword>
<evidence type="ECO:0000259" key="8">
    <source>
        <dbReference type="Pfam" id="PF08585"/>
    </source>
</evidence>
<evidence type="ECO:0000256" key="5">
    <source>
        <dbReference type="ARBA" id="ARBA00023136"/>
    </source>
</evidence>
<feature type="compositionally biased region" description="Basic and acidic residues" evidence="6">
    <location>
        <begin position="260"/>
        <end position="290"/>
    </location>
</feature>
<dbReference type="InterPro" id="IPR013894">
    <property type="entry name" value="RMI1_OB"/>
</dbReference>
<dbReference type="InterPro" id="IPR042470">
    <property type="entry name" value="RMI1_N_C_sf"/>
</dbReference>
<feature type="transmembrane region" description="Helical" evidence="7">
    <location>
        <begin position="570"/>
        <end position="594"/>
    </location>
</feature>
<feature type="transmembrane region" description="Helical" evidence="7">
    <location>
        <begin position="535"/>
        <end position="558"/>
    </location>
</feature>
<dbReference type="Gene3D" id="2.40.50.770">
    <property type="entry name" value="RecQ-mediated genome instability protein Rmi1, C-terminal domain"/>
    <property type="match status" value="1"/>
</dbReference>